<dbReference type="Gene3D" id="3.30.1330.30">
    <property type="match status" value="1"/>
</dbReference>
<keyword evidence="3" id="KW-1185">Reference proteome</keyword>
<feature type="domain" description="Ribosomal protein eL8/eL30/eS12/Gadd45" evidence="1">
    <location>
        <begin position="5"/>
        <end position="93"/>
    </location>
</feature>
<dbReference type="InterPro" id="IPR029064">
    <property type="entry name" value="Ribosomal_eL30-like_sf"/>
</dbReference>
<dbReference type="Pfam" id="PF01248">
    <property type="entry name" value="Ribosomal_L7Ae"/>
    <property type="match status" value="1"/>
</dbReference>
<dbReference type="SUPFAM" id="SSF55315">
    <property type="entry name" value="L30e-like"/>
    <property type="match status" value="1"/>
</dbReference>
<protein>
    <submittedName>
        <fullName evidence="2">Ribosomal L7Ae/L30e/S12e/Gadd45 family protein</fullName>
    </submittedName>
</protein>
<dbReference type="AlphaFoldDB" id="A0AA43UBN8"/>
<dbReference type="InterPro" id="IPR004038">
    <property type="entry name" value="Ribosomal_eL8/eL30/eS12/Gad45"/>
</dbReference>
<organism evidence="2 3">
    <name type="scientific">Atopococcus tabaci</name>
    <dbReference type="NCBI Taxonomy" id="269774"/>
    <lineage>
        <taxon>Bacteria</taxon>
        <taxon>Bacillati</taxon>
        <taxon>Bacillota</taxon>
        <taxon>Bacilli</taxon>
        <taxon>Lactobacillales</taxon>
        <taxon>Carnobacteriaceae</taxon>
        <taxon>Atopococcus</taxon>
    </lineage>
</organism>
<reference evidence="2" key="1">
    <citation type="submission" date="2023-07" db="EMBL/GenBank/DDBJ databases">
        <title>Between Cages and Wild: Unraveling the Impact of Captivity on Animal Microbiomes and Antimicrobial Resistance.</title>
        <authorList>
            <person name="Schmartz G.P."/>
            <person name="Rehner J."/>
            <person name="Schuff M.J."/>
            <person name="Becker S.L."/>
            <person name="Kravczyk M."/>
            <person name="Gurevich A."/>
            <person name="Francke R."/>
            <person name="Mueller R."/>
            <person name="Keller V."/>
            <person name="Keller A."/>
        </authorList>
    </citation>
    <scope>NUCLEOTIDE SEQUENCE</scope>
    <source>
        <strain evidence="2">S39M_St_73</strain>
    </source>
</reference>
<evidence type="ECO:0000259" key="1">
    <source>
        <dbReference type="Pfam" id="PF01248"/>
    </source>
</evidence>
<comment type="caution">
    <text evidence="2">The sequence shown here is derived from an EMBL/GenBank/DDBJ whole genome shotgun (WGS) entry which is preliminary data.</text>
</comment>
<accession>A0AA43UBN8</accession>
<proteinExistence type="predicted"/>
<name>A0AA43UBN8_9LACT</name>
<dbReference type="EMBL" id="JAUNQW010000001">
    <property type="protein sequence ID" value="MDO5456757.1"/>
    <property type="molecule type" value="Genomic_DNA"/>
</dbReference>
<gene>
    <name evidence="2" type="ORF">Q4F26_00290</name>
</gene>
<evidence type="ECO:0000313" key="2">
    <source>
        <dbReference type="EMBL" id="MDO5456757.1"/>
    </source>
</evidence>
<evidence type="ECO:0000313" key="3">
    <source>
        <dbReference type="Proteomes" id="UP001171751"/>
    </source>
</evidence>
<sequence length="99" mass="10785">MDQQKALKLLGLALRAGKLVHGEASVLAAIRNKSAGYVFVAADASDNTKKNFTDKTNHYEIPISFDFSNELISQAIGKNRSSVALIDQGFSKSMKKLIE</sequence>
<dbReference type="Proteomes" id="UP001171751">
    <property type="component" value="Unassembled WGS sequence"/>
</dbReference>